<dbReference type="PANTHER" id="PTHR11699">
    <property type="entry name" value="ALDEHYDE DEHYDROGENASE-RELATED"/>
    <property type="match status" value="1"/>
</dbReference>
<dbReference type="InterPro" id="IPR016161">
    <property type="entry name" value="Ald_DH/histidinol_DH"/>
</dbReference>
<dbReference type="OrthoDB" id="9802947at2"/>
<dbReference type="CDD" id="cd07106">
    <property type="entry name" value="ALDH_AldA-AAD23400"/>
    <property type="match status" value="1"/>
</dbReference>
<organism evidence="6 7">
    <name type="scientific">Salipiger thiooxidans</name>
    <dbReference type="NCBI Taxonomy" id="282683"/>
    <lineage>
        <taxon>Bacteria</taxon>
        <taxon>Pseudomonadati</taxon>
        <taxon>Pseudomonadota</taxon>
        <taxon>Alphaproteobacteria</taxon>
        <taxon>Rhodobacterales</taxon>
        <taxon>Roseobacteraceae</taxon>
        <taxon>Salipiger</taxon>
    </lineage>
</organism>
<dbReference type="PROSITE" id="PS00070">
    <property type="entry name" value="ALDEHYDE_DEHYDR_CYS"/>
    <property type="match status" value="1"/>
</dbReference>
<dbReference type="PROSITE" id="PS00687">
    <property type="entry name" value="ALDEHYDE_DEHYDR_GLU"/>
    <property type="match status" value="1"/>
</dbReference>
<dbReference type="InterPro" id="IPR016163">
    <property type="entry name" value="Ald_DH_C"/>
</dbReference>
<dbReference type="AlphaFoldDB" id="A0A1G7LJD5"/>
<protein>
    <submittedName>
        <fullName evidence="6">Acyl-CoA reductase</fullName>
    </submittedName>
</protein>
<evidence type="ECO:0000256" key="3">
    <source>
        <dbReference type="PROSITE-ProRule" id="PRU10007"/>
    </source>
</evidence>
<evidence type="ECO:0000256" key="4">
    <source>
        <dbReference type="RuleBase" id="RU003345"/>
    </source>
</evidence>
<dbReference type="STRING" id="282683.SAMN04488105_12440"/>
<comment type="similarity">
    <text evidence="1 4">Belongs to the aldehyde dehydrogenase family.</text>
</comment>
<dbReference type="InterPro" id="IPR029510">
    <property type="entry name" value="Ald_DH_CS_GLU"/>
</dbReference>
<dbReference type="InterPro" id="IPR016162">
    <property type="entry name" value="Ald_DH_N"/>
</dbReference>
<dbReference type="FunFam" id="3.40.309.10:FF:000009">
    <property type="entry name" value="Aldehyde dehydrogenase A"/>
    <property type="match status" value="1"/>
</dbReference>
<feature type="active site" evidence="3">
    <location>
        <position position="248"/>
    </location>
</feature>
<evidence type="ECO:0000313" key="6">
    <source>
        <dbReference type="EMBL" id="SDF49561.1"/>
    </source>
</evidence>
<gene>
    <name evidence="6" type="ORF">SAMN04488105_12440</name>
</gene>
<dbReference type="Gene3D" id="3.40.605.10">
    <property type="entry name" value="Aldehyde Dehydrogenase, Chain A, domain 1"/>
    <property type="match status" value="1"/>
</dbReference>
<keyword evidence="7" id="KW-1185">Reference proteome</keyword>
<proteinExistence type="inferred from homology"/>
<reference evidence="7" key="1">
    <citation type="submission" date="2016-10" db="EMBL/GenBank/DDBJ databases">
        <authorList>
            <person name="Varghese N."/>
            <person name="Submissions S."/>
        </authorList>
    </citation>
    <scope>NUCLEOTIDE SEQUENCE [LARGE SCALE GENOMIC DNA]</scope>
    <source>
        <strain evidence="7">DSM 10146</strain>
    </source>
</reference>
<dbReference type="FunFam" id="3.40.605.10:FF:000007">
    <property type="entry name" value="NAD/NADP-dependent betaine aldehyde dehydrogenase"/>
    <property type="match status" value="1"/>
</dbReference>
<name>A0A1G7LJD5_9RHOB</name>
<dbReference type="Pfam" id="PF00171">
    <property type="entry name" value="Aldedh"/>
    <property type="match status" value="1"/>
</dbReference>
<keyword evidence="2 4" id="KW-0560">Oxidoreductase</keyword>
<dbReference type="Proteomes" id="UP000198994">
    <property type="component" value="Unassembled WGS sequence"/>
</dbReference>
<dbReference type="GO" id="GO:0016620">
    <property type="term" value="F:oxidoreductase activity, acting on the aldehyde or oxo group of donors, NAD or NADP as acceptor"/>
    <property type="evidence" value="ECO:0007669"/>
    <property type="project" value="InterPro"/>
</dbReference>
<dbReference type="SUPFAM" id="SSF53720">
    <property type="entry name" value="ALDH-like"/>
    <property type="match status" value="1"/>
</dbReference>
<dbReference type="InterPro" id="IPR016160">
    <property type="entry name" value="Ald_DH_CS_CYS"/>
</dbReference>
<feature type="domain" description="Aldehyde dehydrogenase" evidence="5">
    <location>
        <begin position="24"/>
        <end position="471"/>
    </location>
</feature>
<evidence type="ECO:0000256" key="2">
    <source>
        <dbReference type="ARBA" id="ARBA00023002"/>
    </source>
</evidence>
<evidence type="ECO:0000256" key="1">
    <source>
        <dbReference type="ARBA" id="ARBA00009986"/>
    </source>
</evidence>
<dbReference type="Gene3D" id="3.40.309.10">
    <property type="entry name" value="Aldehyde Dehydrogenase, Chain A, domain 2"/>
    <property type="match status" value="1"/>
</dbReference>
<evidence type="ECO:0000313" key="7">
    <source>
        <dbReference type="Proteomes" id="UP000198994"/>
    </source>
</evidence>
<dbReference type="EMBL" id="FNAV01000024">
    <property type="protein sequence ID" value="SDF49561.1"/>
    <property type="molecule type" value="Genomic_DNA"/>
</dbReference>
<accession>A0A1G7LJD5</accession>
<dbReference type="InterPro" id="IPR015590">
    <property type="entry name" value="Aldehyde_DH_dom"/>
</dbReference>
<dbReference type="InterPro" id="IPR044086">
    <property type="entry name" value="LUC3-like"/>
</dbReference>
<dbReference type="RefSeq" id="WP_089963687.1">
    <property type="nucleotide sequence ID" value="NZ_FNAV01000024.1"/>
</dbReference>
<sequence length="477" mass="51038">MGVQDSIQATPAMTIAGRAVNGTDRFDVFDPSTGKVLATAPNASPADLDAAIDAARDAGPAWTATPWQDRQTVLQHMAGVLVQNKDELARLLVMEQGRPLEAALREIMISAYWFSETAKLRIDDDVISDDASGMTVVRHLPLGVVGALVPWNYPVVLAVWKIAPALLAGNTMVLKPSPFAPLTTLRMVELMREVVPAGVLNAISGDHDLGPRMTSHPGLDKISFTGSTDTGKAVMRSAADGLVRLTLELGGNDAAIVLDDADLDTTAPALFWGAFINSGQICIAAKRIYVHDSIYDVFAQRFADLARSVKMGPGLEEGVQLGPVQNARQYERVCDLLQDCKDQGYTILAGGALPGGEGWFVPATVIDNPPDDARIVREEPFGPVVPLLKFSAEDEVVARANATDFGLAGSVWTRDEARGRALARRLRTGTVWINTIQKPSPHAPMSGHKSSGFGVENGIEGLRAYTITQTIALERSA</sequence>
<evidence type="ECO:0000259" key="5">
    <source>
        <dbReference type="Pfam" id="PF00171"/>
    </source>
</evidence>